<dbReference type="Proteomes" id="UP000032515">
    <property type="component" value="Unassembled WGS sequence"/>
</dbReference>
<dbReference type="Gene3D" id="3.40.50.10070">
    <property type="entry name" value="TolB, N-terminal domain"/>
    <property type="match status" value="1"/>
</dbReference>
<comment type="caution">
    <text evidence="1">The sequence shown here is derived from an EMBL/GenBank/DDBJ whole genome shotgun (WGS) entry which is preliminary data.</text>
</comment>
<dbReference type="Gene3D" id="1.25.40.10">
    <property type="entry name" value="Tetratricopeptide repeat domain"/>
    <property type="match status" value="2"/>
</dbReference>
<accession>A0A0D7EV71</accession>
<organism evidence="1 2">
    <name type="scientific">Rhodopseudomonas palustris</name>
    <dbReference type="NCBI Taxonomy" id="1076"/>
    <lineage>
        <taxon>Bacteria</taxon>
        <taxon>Pseudomonadati</taxon>
        <taxon>Pseudomonadota</taxon>
        <taxon>Alphaproteobacteria</taxon>
        <taxon>Hyphomicrobiales</taxon>
        <taxon>Nitrobacteraceae</taxon>
        <taxon>Rhodopseudomonas</taxon>
    </lineage>
</organism>
<dbReference type="SMART" id="SM00028">
    <property type="entry name" value="TPR"/>
    <property type="match status" value="4"/>
</dbReference>
<dbReference type="Gene3D" id="1.10.10.10">
    <property type="entry name" value="Winged helix-like DNA-binding domain superfamily/Winged helix DNA-binding domain"/>
    <property type="match status" value="1"/>
</dbReference>
<dbReference type="InterPro" id="IPR036388">
    <property type="entry name" value="WH-like_DNA-bd_sf"/>
</dbReference>
<dbReference type="EMBL" id="JXXE01000184">
    <property type="protein sequence ID" value="KIZ44561.1"/>
    <property type="molecule type" value="Genomic_DNA"/>
</dbReference>
<sequence length="590" mass="65696">MGTKELRFALNLEGPFQFSTSDGDRIEIPSKKGVALVAMLAMSKEGERTRGWLQDRLWRNRGPAEAAGSLRRELSNLRKCLNAGAEPLLICERDRVRLRLDLIDVDALNRTQDTGRSDEFLEGFDIPGENGFRGWLCEQRLALARAPQLAPSPADVSRAAPRALGPLPSYIVDTSQPVLGFEGNHAIAVLPFGNLTGDEEHDYLAEGISEELIGGLSRIRWLPVIARNSSFSFADSVDRKFVGQRLGAKYLLEGHLYRAHDSYGISASLSESVTGYAIWSRRFPLASPTSREALEQFVNELVAHLGTRIEHAEQTRTRAKRQDSLGVNDLIWRGRWHMNRLTRADSEMAQKLFAEALALDPESPEALIQATAALGWAIWAGRQPQEQILRMRKLAQQATLADPDDGRGFMLAGIAEMWLRHPLQAKVLLQQAIALNPSLMLAHAQLGGSYNLIGEAEPAIAHLKAALRLSSNDPHMFYSLGELAMAYTLLSRWDDAIEHADHALARRPAYWYAHVIKINAVARSGNIAAARLAFDELVAAKPNFSKQYIDWLPFFDRGWIDHLVEGLRMASGRRSDWLTGQESSTPYLQT</sequence>
<dbReference type="PATRIC" id="fig|1076.23.peg.1274"/>
<evidence type="ECO:0000313" key="1">
    <source>
        <dbReference type="EMBL" id="KIZ44561.1"/>
    </source>
</evidence>
<dbReference type="GO" id="GO:0006355">
    <property type="term" value="P:regulation of DNA-templated transcription"/>
    <property type="evidence" value="ECO:0007669"/>
    <property type="project" value="InterPro"/>
</dbReference>
<dbReference type="AlphaFoldDB" id="A0A0D7EV71"/>
<dbReference type="GO" id="GO:0003677">
    <property type="term" value="F:DNA binding"/>
    <property type="evidence" value="ECO:0007669"/>
    <property type="project" value="InterPro"/>
</dbReference>
<gene>
    <name evidence="1" type="ORF">OO17_09590</name>
</gene>
<dbReference type="InterPro" id="IPR016032">
    <property type="entry name" value="Sig_transdc_resp-reg_C-effctor"/>
</dbReference>
<dbReference type="InterPro" id="IPR019734">
    <property type="entry name" value="TPR_rpt"/>
</dbReference>
<dbReference type="PANTHER" id="PTHR35807">
    <property type="entry name" value="TRANSCRIPTIONAL REGULATOR REDD-RELATED"/>
    <property type="match status" value="1"/>
</dbReference>
<protein>
    <submittedName>
        <fullName evidence="1">Uncharacterized protein</fullName>
    </submittedName>
</protein>
<dbReference type="InterPro" id="IPR011990">
    <property type="entry name" value="TPR-like_helical_dom_sf"/>
</dbReference>
<reference evidence="1 2" key="1">
    <citation type="submission" date="2014-11" db="EMBL/GenBank/DDBJ databases">
        <title>Genomics and ecophysiology of heterotrophic nitrogen fixing bacteria isolated from estuarine surface water.</title>
        <authorList>
            <person name="Bentzon-Tilia M."/>
            <person name="Severin I."/>
            <person name="Hansen L.H."/>
            <person name="Riemann L."/>
        </authorList>
    </citation>
    <scope>NUCLEOTIDE SEQUENCE [LARGE SCALE GENOMIC DNA]</scope>
    <source>
        <strain evidence="1 2">BAL398</strain>
    </source>
</reference>
<dbReference type="SUPFAM" id="SSF46894">
    <property type="entry name" value="C-terminal effector domain of the bipartite response regulators"/>
    <property type="match status" value="1"/>
</dbReference>
<dbReference type="SUPFAM" id="SSF48452">
    <property type="entry name" value="TPR-like"/>
    <property type="match status" value="1"/>
</dbReference>
<name>A0A0D7EV71_RHOPL</name>
<dbReference type="OrthoDB" id="9807521at2"/>
<evidence type="ECO:0000313" key="2">
    <source>
        <dbReference type="Proteomes" id="UP000032515"/>
    </source>
</evidence>
<proteinExistence type="predicted"/>
<dbReference type="InterPro" id="IPR051677">
    <property type="entry name" value="AfsR-DnrI-RedD_regulator"/>
</dbReference>